<reference evidence="1 2" key="1">
    <citation type="submission" date="2019-01" db="EMBL/GenBank/DDBJ databases">
        <title>Coherence of Microcystis species and biogeography revealed through population genomics.</title>
        <authorList>
            <person name="Perez-Carrascal O.M."/>
            <person name="Terrat Y."/>
            <person name="Giani A."/>
            <person name="Fortin N."/>
            <person name="Tromas N."/>
            <person name="Shapiro B.J."/>
        </authorList>
    </citation>
    <scope>NUCLEOTIDE SEQUENCE [LARGE SCALE GENOMIC DNA]</scope>
    <source>
        <strain evidence="1">Ma_MB_S_20031200_S102</strain>
    </source>
</reference>
<evidence type="ECO:0000313" key="2">
    <source>
        <dbReference type="Proteomes" id="UP000317708"/>
    </source>
</evidence>
<sequence length="268" mass="29790">MSWLRFTMNLNDDPSSLEEIHDSYQTLVKGQLAIMEKDEAKNIYEATSGFPLYQFISAQSLIGRGPIPCCGKVGIPAYTVSTLPFDLTSEAKSEENFYLIEPNTVDADGVKRGSFAIQFDDDPPGSAGSIGLINAQDWQKLQAFMADYHQQGFESIDLIVEYNNIAKPAPISLSESVFTVEYPTPETVHNISKPLTFSGMANASVTKIITTVSGEVMFIIGEVEPMDGQWKFEIQLDSTEENLFKFRALDRDGNLLQTIEFSLILDED</sequence>
<evidence type="ECO:0000313" key="1">
    <source>
        <dbReference type="EMBL" id="TRU34386.1"/>
    </source>
</evidence>
<protein>
    <submittedName>
        <fullName evidence="1">Uncharacterized protein</fullName>
    </submittedName>
</protein>
<proteinExistence type="predicted"/>
<comment type="caution">
    <text evidence="1">The sequence shown here is derived from an EMBL/GenBank/DDBJ whole genome shotgun (WGS) entry which is preliminary data.</text>
</comment>
<dbReference type="EMBL" id="SFBI01000135">
    <property type="protein sequence ID" value="TRU34386.1"/>
    <property type="molecule type" value="Genomic_DNA"/>
</dbReference>
<dbReference type="Proteomes" id="UP000317708">
    <property type="component" value="Unassembled WGS sequence"/>
</dbReference>
<organism evidence="1 2">
    <name type="scientific">Microcystis aeruginosa Ma_MB_S_20031200_S102</name>
    <dbReference type="NCBI Taxonomy" id="2486254"/>
    <lineage>
        <taxon>Bacteria</taxon>
        <taxon>Bacillati</taxon>
        <taxon>Cyanobacteriota</taxon>
        <taxon>Cyanophyceae</taxon>
        <taxon>Oscillatoriophycideae</taxon>
        <taxon>Chroococcales</taxon>
        <taxon>Microcystaceae</taxon>
        <taxon>Microcystis</taxon>
    </lineage>
</organism>
<name>A0A552EIQ1_MICAE</name>
<dbReference type="AlphaFoldDB" id="A0A552EIQ1"/>
<gene>
    <name evidence="1" type="ORF">EWV92_15495</name>
</gene>
<accession>A0A552EIQ1</accession>